<dbReference type="InterPro" id="IPR017850">
    <property type="entry name" value="Alkaline_phosphatase_core_sf"/>
</dbReference>
<proteinExistence type="inferred from homology"/>
<gene>
    <name evidence="3" type="ORF">ACFSSA_07635</name>
</gene>
<keyword evidence="4" id="KW-1185">Reference proteome</keyword>
<evidence type="ECO:0000313" key="4">
    <source>
        <dbReference type="Proteomes" id="UP001597375"/>
    </source>
</evidence>
<sequence length="667" mass="75617">MKIPSVALSALFPLILGLGAMHSRAMSERPNVILIVADDISAREFPFYGSSKWSDGRRARTPMMDRLAKEGCFVETMWAATICKPSRVSLLTGTYAHQNKYWDNGHIGVDCRTTYSAYESAPITLGNMSRDAGYANLWVSKNHVSSGGDVLSMGFNEAVFNPGEPARHPAWNPFGTPDKNPYPLFRTSDPKDWDHESFFFWPEMQLINHPDHPSEPFKFEKTKINDYAPDLEMQHVFNFIDRSRTAEKPFFVLHTPHLGHLAKDSSDPEFKTVWPGTPVIEWKDGGYVRKEPKFIKRADGGYDKVNITPNGLAYHIEYLDYQIWQYVTRLEELGELENTVIIFSADNGTQDNAGRYGKGKVISQQGQHVPLLIYAPGVNGFVKGRQAICSDFTDILPTLAEIMHFEFPADYEKLDGKSLWPYLTGKTDQHRDYIYSMRLEAQMIRNNKVMRDGYGTWYDVNKRAGDYNSFATLDSLPEGEYKNVLLAEKAKLEPELAKYNLYDVDSEAPLPPADADGDGIADWFEEKFGRMDPDADDDGDGVSNYLEYIHGGDPSDPELPGEQQLPHVIEIADAQGEYLALEFERLKELGPDYWFVIEGSSDGMEWTTDGVVQQHTVRSLGKQTERVIARIAADKHRALLKELRLTVHKPIKRKPRKFVHLLKKAGK</sequence>
<dbReference type="Pfam" id="PF00884">
    <property type="entry name" value="Sulfatase"/>
    <property type="match status" value="1"/>
</dbReference>
<accession>A0ABW5D6P2</accession>
<name>A0ABW5D6P2_9BACT</name>
<dbReference type="PANTHER" id="PTHR42693">
    <property type="entry name" value="ARYLSULFATASE FAMILY MEMBER"/>
    <property type="match status" value="1"/>
</dbReference>
<organism evidence="3 4">
    <name type="scientific">Luteolibacter algae</name>
    <dbReference type="NCBI Taxonomy" id="454151"/>
    <lineage>
        <taxon>Bacteria</taxon>
        <taxon>Pseudomonadati</taxon>
        <taxon>Verrucomicrobiota</taxon>
        <taxon>Verrucomicrobiia</taxon>
        <taxon>Verrucomicrobiales</taxon>
        <taxon>Verrucomicrobiaceae</taxon>
        <taxon>Luteolibacter</taxon>
    </lineage>
</organism>
<feature type="domain" description="Sulfatase N-terminal" evidence="2">
    <location>
        <begin position="30"/>
        <end position="403"/>
    </location>
</feature>
<evidence type="ECO:0000259" key="2">
    <source>
        <dbReference type="Pfam" id="PF00884"/>
    </source>
</evidence>
<protein>
    <submittedName>
        <fullName evidence="3">Sulfatase-like hydrolase/transferase</fullName>
    </submittedName>
</protein>
<dbReference type="PANTHER" id="PTHR42693:SF33">
    <property type="entry name" value="ARYLSULFATASE"/>
    <property type="match status" value="1"/>
</dbReference>
<dbReference type="SUPFAM" id="SSF53649">
    <property type="entry name" value="Alkaline phosphatase-like"/>
    <property type="match status" value="1"/>
</dbReference>
<dbReference type="Proteomes" id="UP001597375">
    <property type="component" value="Unassembled WGS sequence"/>
</dbReference>
<reference evidence="4" key="1">
    <citation type="journal article" date="2019" name="Int. J. Syst. Evol. Microbiol.">
        <title>The Global Catalogue of Microorganisms (GCM) 10K type strain sequencing project: providing services to taxonomists for standard genome sequencing and annotation.</title>
        <authorList>
            <consortium name="The Broad Institute Genomics Platform"/>
            <consortium name="The Broad Institute Genome Sequencing Center for Infectious Disease"/>
            <person name="Wu L."/>
            <person name="Ma J."/>
        </authorList>
    </citation>
    <scope>NUCLEOTIDE SEQUENCE [LARGE SCALE GENOMIC DNA]</scope>
    <source>
        <strain evidence="4">CGMCC 4.7106</strain>
    </source>
</reference>
<dbReference type="Gene3D" id="3.40.720.10">
    <property type="entry name" value="Alkaline Phosphatase, subunit A"/>
    <property type="match status" value="1"/>
</dbReference>
<dbReference type="InterPro" id="IPR000917">
    <property type="entry name" value="Sulfatase_N"/>
</dbReference>
<dbReference type="InterPro" id="IPR050738">
    <property type="entry name" value="Sulfatase"/>
</dbReference>
<dbReference type="EMBL" id="JBHUIT010000008">
    <property type="protein sequence ID" value="MFD2256542.1"/>
    <property type="molecule type" value="Genomic_DNA"/>
</dbReference>
<evidence type="ECO:0000256" key="1">
    <source>
        <dbReference type="ARBA" id="ARBA00008779"/>
    </source>
</evidence>
<comment type="similarity">
    <text evidence="1">Belongs to the sulfatase family.</text>
</comment>
<dbReference type="RefSeq" id="WP_386819831.1">
    <property type="nucleotide sequence ID" value="NZ_JBHUIT010000008.1"/>
</dbReference>
<comment type="caution">
    <text evidence="3">The sequence shown here is derived from an EMBL/GenBank/DDBJ whole genome shotgun (WGS) entry which is preliminary data.</text>
</comment>
<evidence type="ECO:0000313" key="3">
    <source>
        <dbReference type="EMBL" id="MFD2256542.1"/>
    </source>
</evidence>